<dbReference type="CDD" id="cd07302">
    <property type="entry name" value="CHD"/>
    <property type="match status" value="1"/>
</dbReference>
<keyword evidence="4 8" id="KW-1133">Transmembrane helix</keyword>
<dbReference type="SMART" id="SM00044">
    <property type="entry name" value="CYCc"/>
    <property type="match status" value="1"/>
</dbReference>
<keyword evidence="3" id="KW-0547">Nucleotide-binding</keyword>
<feature type="region of interest" description="Disordered" evidence="7">
    <location>
        <begin position="796"/>
        <end position="818"/>
    </location>
</feature>
<feature type="compositionally biased region" description="Polar residues" evidence="7">
    <location>
        <begin position="19"/>
        <end position="39"/>
    </location>
</feature>
<dbReference type="GO" id="GO:0004016">
    <property type="term" value="F:adenylate cyclase activity"/>
    <property type="evidence" value="ECO:0007669"/>
    <property type="project" value="TreeGrafter"/>
</dbReference>
<keyword evidence="2 8" id="KW-0812">Transmembrane</keyword>
<dbReference type="Pfam" id="PF00211">
    <property type="entry name" value="Guanylate_cyc"/>
    <property type="match status" value="1"/>
</dbReference>
<name>A0A9N8DE60_9STRA</name>
<proteinExistence type="predicted"/>
<dbReference type="GO" id="GO:0035556">
    <property type="term" value="P:intracellular signal transduction"/>
    <property type="evidence" value="ECO:0007669"/>
    <property type="project" value="InterPro"/>
</dbReference>
<dbReference type="GO" id="GO:0004383">
    <property type="term" value="F:guanylate cyclase activity"/>
    <property type="evidence" value="ECO:0007669"/>
    <property type="project" value="TreeGrafter"/>
</dbReference>
<dbReference type="Gene3D" id="3.30.70.1230">
    <property type="entry name" value="Nucleotide cyclase"/>
    <property type="match status" value="1"/>
</dbReference>
<feature type="compositionally biased region" description="Low complexity" evidence="7">
    <location>
        <begin position="796"/>
        <end position="806"/>
    </location>
</feature>
<dbReference type="SUPFAM" id="SSF55073">
    <property type="entry name" value="Nucleotide cyclase"/>
    <property type="match status" value="1"/>
</dbReference>
<keyword evidence="11" id="KW-1185">Reference proteome</keyword>
<dbReference type="InterPro" id="IPR050401">
    <property type="entry name" value="Cyclic_nucleotide_synthase"/>
</dbReference>
<evidence type="ECO:0000256" key="1">
    <source>
        <dbReference type="ARBA" id="ARBA00004370"/>
    </source>
</evidence>
<dbReference type="GO" id="GO:0005886">
    <property type="term" value="C:plasma membrane"/>
    <property type="evidence" value="ECO:0007669"/>
    <property type="project" value="TreeGrafter"/>
</dbReference>
<keyword evidence="5 8" id="KW-0472">Membrane</keyword>
<evidence type="ECO:0000256" key="8">
    <source>
        <dbReference type="SAM" id="Phobius"/>
    </source>
</evidence>
<dbReference type="EMBL" id="CAICTM010000052">
    <property type="protein sequence ID" value="CAB9499079.1"/>
    <property type="molecule type" value="Genomic_DNA"/>
</dbReference>
<evidence type="ECO:0000259" key="9">
    <source>
        <dbReference type="PROSITE" id="PS50125"/>
    </source>
</evidence>
<dbReference type="PANTHER" id="PTHR11920:SF335">
    <property type="entry name" value="GUANYLATE CYCLASE"/>
    <property type="match status" value="1"/>
</dbReference>
<dbReference type="GO" id="GO:0000166">
    <property type="term" value="F:nucleotide binding"/>
    <property type="evidence" value="ECO:0007669"/>
    <property type="project" value="UniProtKB-KW"/>
</dbReference>
<feature type="region of interest" description="Disordered" evidence="7">
    <location>
        <begin position="1"/>
        <end position="67"/>
    </location>
</feature>
<evidence type="ECO:0000256" key="2">
    <source>
        <dbReference type="ARBA" id="ARBA00022692"/>
    </source>
</evidence>
<accession>A0A9N8DE60</accession>
<dbReference type="PANTHER" id="PTHR11920">
    <property type="entry name" value="GUANYLYL CYCLASE"/>
    <property type="match status" value="1"/>
</dbReference>
<feature type="domain" description="Guanylate cyclase" evidence="9">
    <location>
        <begin position="612"/>
        <end position="747"/>
    </location>
</feature>
<keyword evidence="10" id="KW-0675">Receptor</keyword>
<organism evidence="10 11">
    <name type="scientific">Seminavis robusta</name>
    <dbReference type="NCBI Taxonomy" id="568900"/>
    <lineage>
        <taxon>Eukaryota</taxon>
        <taxon>Sar</taxon>
        <taxon>Stramenopiles</taxon>
        <taxon>Ochrophyta</taxon>
        <taxon>Bacillariophyta</taxon>
        <taxon>Bacillariophyceae</taxon>
        <taxon>Bacillariophycidae</taxon>
        <taxon>Naviculales</taxon>
        <taxon>Naviculaceae</taxon>
        <taxon>Seminavis</taxon>
    </lineage>
</organism>
<sequence>MSLHSAPTVVDSKMDLESQELSASTAMSSRQVSLQTQCEPSLDTADDVSCTGTSYGDEKDDESASEESIAGYENQLVGYSKVLVISVLLMFALSMGHIAFLLVRGKERRDLENHFQAVSSEVARLGQEKAQQIFHRLESLSASITFHAEAGDLAWPFIVLPDFYSYTLPLVTGDRPLLSTISLHPMVHDQQRKAWEEFSQYTYQQWFRESHLYESQVLATHSHESPSLVTKNPTDASWNLSDTCPHIWMGANDTLSTASTHNTSLSHFCLPSTTSPSYFPFWQHAPLSGYKASLVNLDASTQSPFNDGTIIDTVIGDGRPVLTDTFDLSPMQYNLSDSDRSIPHTTELKEPHVYVLQSVQDRLKGDDSKNSTVVAFLAASMRWGALFEELLPTYYETGIMIVTKSSCKSDDYRHTYLLKQGKVQFLGHEDLHPRVRALRMPMIPQFDIMPQGTGAGMEMMNETTSSGDIHPGCRYTMKVYPSNDWQDHYYTRYPFFYALAAVGCFSLSCIMFLFYEWHVQVRQDAVMDAATRTNKLVSNLYPTSVKNKLLEEVDRTNHTNTEATWGKTKRFGTGRQSFQRKSKLDGSETSATGASEQLFGSDPIAELFPESTIMFADLAGFTAWSSKRTPTEVFILLENLYHAFDEVARRRKVFKVETIGDCYVAVCGVPSPNKQHAVVMARFATDCRRRMIELVSGELQTKLGDDTNSLALRTGLHSGSVTAGVLRGDKSRFQLFGDTMNTASRMESTGTKGKIQCSSATASLLAAAGKKSWLRPREEKVHAKGKGTMETHWLEISARSNSASSGSGIGDMDSQRIE</sequence>
<evidence type="ECO:0000256" key="6">
    <source>
        <dbReference type="ARBA" id="ARBA00023239"/>
    </source>
</evidence>
<evidence type="ECO:0000313" key="11">
    <source>
        <dbReference type="Proteomes" id="UP001153069"/>
    </source>
</evidence>
<evidence type="ECO:0000313" key="10">
    <source>
        <dbReference type="EMBL" id="CAB9499079.1"/>
    </source>
</evidence>
<feature type="transmembrane region" description="Helical" evidence="8">
    <location>
        <begin position="495"/>
        <end position="515"/>
    </location>
</feature>
<dbReference type="Proteomes" id="UP001153069">
    <property type="component" value="Unassembled WGS sequence"/>
</dbReference>
<dbReference type="InterPro" id="IPR001054">
    <property type="entry name" value="A/G_cyclase"/>
</dbReference>
<comment type="caution">
    <text evidence="10">The sequence shown here is derived from an EMBL/GenBank/DDBJ whole genome shotgun (WGS) entry which is preliminary data.</text>
</comment>
<evidence type="ECO:0000256" key="5">
    <source>
        <dbReference type="ARBA" id="ARBA00023136"/>
    </source>
</evidence>
<keyword evidence="6" id="KW-0456">Lyase</keyword>
<protein>
    <submittedName>
        <fullName evidence="10">Receptor-type guanylate cyclase gcy</fullName>
    </submittedName>
</protein>
<dbReference type="GO" id="GO:0001653">
    <property type="term" value="F:peptide receptor activity"/>
    <property type="evidence" value="ECO:0007669"/>
    <property type="project" value="TreeGrafter"/>
</dbReference>
<reference evidence="10" key="1">
    <citation type="submission" date="2020-06" db="EMBL/GenBank/DDBJ databases">
        <authorList>
            <consortium name="Plant Systems Biology data submission"/>
        </authorList>
    </citation>
    <scope>NUCLEOTIDE SEQUENCE</scope>
    <source>
        <strain evidence="10">D6</strain>
    </source>
</reference>
<feature type="transmembrane region" description="Helical" evidence="8">
    <location>
        <begin position="82"/>
        <end position="103"/>
    </location>
</feature>
<evidence type="ECO:0000256" key="4">
    <source>
        <dbReference type="ARBA" id="ARBA00022989"/>
    </source>
</evidence>
<dbReference type="PROSITE" id="PS50125">
    <property type="entry name" value="GUANYLATE_CYCLASE_2"/>
    <property type="match status" value="1"/>
</dbReference>
<dbReference type="InterPro" id="IPR029787">
    <property type="entry name" value="Nucleotide_cyclase"/>
</dbReference>
<feature type="region of interest" description="Disordered" evidence="7">
    <location>
        <begin position="574"/>
        <end position="594"/>
    </location>
</feature>
<dbReference type="AlphaFoldDB" id="A0A9N8DE60"/>
<evidence type="ECO:0000256" key="7">
    <source>
        <dbReference type="SAM" id="MobiDB-lite"/>
    </source>
</evidence>
<dbReference type="GO" id="GO:0007168">
    <property type="term" value="P:receptor guanylyl cyclase signaling pathway"/>
    <property type="evidence" value="ECO:0007669"/>
    <property type="project" value="TreeGrafter"/>
</dbReference>
<comment type="subcellular location">
    <subcellularLocation>
        <location evidence="1">Membrane</location>
    </subcellularLocation>
</comment>
<gene>
    <name evidence="10" type="ORF">SEMRO_53_G031390.1</name>
</gene>
<evidence type="ECO:0000256" key="3">
    <source>
        <dbReference type="ARBA" id="ARBA00022741"/>
    </source>
</evidence>